<gene>
    <name evidence="2" type="ORF">G1H11_08710</name>
</gene>
<dbReference type="Pfam" id="PF13349">
    <property type="entry name" value="DUF4097"/>
    <property type="match status" value="1"/>
</dbReference>
<protein>
    <submittedName>
        <fullName evidence="2">DUF4097 domain-containing protein</fullName>
    </submittedName>
</protein>
<comment type="caution">
    <text evidence="2">The sequence shown here is derived from an EMBL/GenBank/DDBJ whole genome shotgun (WGS) entry which is preliminary data.</text>
</comment>
<dbReference type="PANTHER" id="PTHR34094:SF1">
    <property type="entry name" value="PROTEIN FAM185A"/>
    <property type="match status" value="1"/>
</dbReference>
<keyword evidence="3" id="KW-1185">Reference proteome</keyword>
<dbReference type="PANTHER" id="PTHR34094">
    <property type="match status" value="1"/>
</dbReference>
<feature type="domain" description="DUF4097" evidence="1">
    <location>
        <begin position="89"/>
        <end position="257"/>
    </location>
</feature>
<sequence>MNATTYPLSFPVDGPLSLSVRTRAGSIRVTAADVAEAVVDLQPAKAGDTDALEVIERAQVEHHSGALRVEVSRGSIGPSLLRDPAIKAIITVPLTSSVEVRTGSADVHLGGGLGSVNVKTGSGTIVAEQCDDVALKTGSGNIHASEVKGVEAHSGSGDLVVEHATGALDLDTASGNSRIDHIHGRGVVRTASGDIEIGTVEAVVRVKTASGDVRIRRMVEGEIDAKTASGDITIGIATGTAAKLDCSSASGRVRSDLDPTDAPSDTDLVAAIAARSASGSITLTRAH</sequence>
<dbReference type="InterPro" id="IPR025164">
    <property type="entry name" value="Toastrack_DUF4097"/>
</dbReference>
<organism evidence="2 3">
    <name type="scientific">Phytoactinopolyspora alkaliphila</name>
    <dbReference type="NCBI Taxonomy" id="1783498"/>
    <lineage>
        <taxon>Bacteria</taxon>
        <taxon>Bacillati</taxon>
        <taxon>Actinomycetota</taxon>
        <taxon>Actinomycetes</taxon>
        <taxon>Jiangellales</taxon>
        <taxon>Jiangellaceae</taxon>
        <taxon>Phytoactinopolyspora</taxon>
    </lineage>
</organism>
<proteinExistence type="predicted"/>
<dbReference type="Proteomes" id="UP000469185">
    <property type="component" value="Unassembled WGS sequence"/>
</dbReference>
<dbReference type="RefSeq" id="WP_163818120.1">
    <property type="nucleotide sequence ID" value="NZ_JAAGOB010000004.1"/>
</dbReference>
<dbReference type="EMBL" id="JAAGOB010000004">
    <property type="protein sequence ID" value="NED95394.1"/>
    <property type="molecule type" value="Genomic_DNA"/>
</dbReference>
<reference evidence="2 3" key="1">
    <citation type="submission" date="2020-02" db="EMBL/GenBank/DDBJ databases">
        <authorList>
            <person name="Li X.-J."/>
            <person name="Feng X.-M."/>
        </authorList>
    </citation>
    <scope>NUCLEOTIDE SEQUENCE [LARGE SCALE GENOMIC DNA]</scope>
    <source>
        <strain evidence="2 3">CGMCC 4.7225</strain>
    </source>
</reference>
<evidence type="ECO:0000313" key="3">
    <source>
        <dbReference type="Proteomes" id="UP000469185"/>
    </source>
</evidence>
<evidence type="ECO:0000313" key="2">
    <source>
        <dbReference type="EMBL" id="NED95394.1"/>
    </source>
</evidence>
<name>A0A6N9YK98_9ACTN</name>
<accession>A0A6N9YK98</accession>
<dbReference type="AlphaFoldDB" id="A0A6N9YK98"/>
<evidence type="ECO:0000259" key="1">
    <source>
        <dbReference type="Pfam" id="PF13349"/>
    </source>
</evidence>